<accession>A0ABV5IYT7</accession>
<dbReference type="RefSeq" id="WP_189651842.1">
    <property type="nucleotide sequence ID" value="NZ_BMRC01000022.1"/>
</dbReference>
<dbReference type="InterPro" id="IPR045629">
    <property type="entry name" value="DUF6232"/>
</dbReference>
<feature type="transmembrane region" description="Helical" evidence="1">
    <location>
        <begin position="89"/>
        <end position="108"/>
    </location>
</feature>
<evidence type="ECO:0000313" key="3">
    <source>
        <dbReference type="Proteomes" id="UP001589647"/>
    </source>
</evidence>
<evidence type="ECO:0000313" key="2">
    <source>
        <dbReference type="EMBL" id="MFB9209125.1"/>
    </source>
</evidence>
<dbReference type="EMBL" id="JBHMEI010000095">
    <property type="protein sequence ID" value="MFB9209125.1"/>
    <property type="molecule type" value="Genomic_DNA"/>
</dbReference>
<gene>
    <name evidence="2" type="ORF">ACFFV7_48635</name>
</gene>
<proteinExistence type="predicted"/>
<protein>
    <submittedName>
        <fullName evidence="2">DUF6232 family protein</fullName>
    </submittedName>
</protein>
<dbReference type="Pfam" id="PF19744">
    <property type="entry name" value="DUF6232"/>
    <property type="match status" value="1"/>
</dbReference>
<keyword evidence="1" id="KW-1133">Transmembrane helix</keyword>
<name>A0ABV5IYT7_9ACTN</name>
<organism evidence="2 3">
    <name type="scientific">Nonomuraea spiralis</name>
    <dbReference type="NCBI Taxonomy" id="46182"/>
    <lineage>
        <taxon>Bacteria</taxon>
        <taxon>Bacillati</taxon>
        <taxon>Actinomycetota</taxon>
        <taxon>Actinomycetes</taxon>
        <taxon>Streptosporangiales</taxon>
        <taxon>Streptosporangiaceae</taxon>
        <taxon>Nonomuraea</taxon>
    </lineage>
</organism>
<dbReference type="Proteomes" id="UP001589647">
    <property type="component" value="Unassembled WGS sequence"/>
</dbReference>
<reference evidence="2 3" key="1">
    <citation type="submission" date="2024-09" db="EMBL/GenBank/DDBJ databases">
        <authorList>
            <person name="Sun Q."/>
            <person name="Mori K."/>
        </authorList>
    </citation>
    <scope>NUCLEOTIDE SEQUENCE [LARGE SCALE GENOMIC DNA]</scope>
    <source>
        <strain evidence="2 3">CCM 3426</strain>
    </source>
</reference>
<sequence>MAKEHIGEIRISKRTVRIGHEVYPLANISRVQTLRLVWSGKYATLYPLRQIAVLVLLVGAVVVAARMVLPRLDLDADLDIEEAARQFAMGVFILGGIRLAYLLFMLFYRLLVRRTRYALVIETAGTQYTALSGTDNHEIHRIKGEIVGAIEDPPSGDRIIQVHGDLVAGDKVGGDQYKQGGRDNRMTFNR</sequence>
<feature type="transmembrane region" description="Helical" evidence="1">
    <location>
        <begin position="51"/>
        <end position="69"/>
    </location>
</feature>
<keyword evidence="1" id="KW-0472">Membrane</keyword>
<keyword evidence="3" id="KW-1185">Reference proteome</keyword>
<comment type="caution">
    <text evidence="2">The sequence shown here is derived from an EMBL/GenBank/DDBJ whole genome shotgun (WGS) entry which is preliminary data.</text>
</comment>
<keyword evidence="1" id="KW-0812">Transmembrane</keyword>
<evidence type="ECO:0000256" key="1">
    <source>
        <dbReference type="SAM" id="Phobius"/>
    </source>
</evidence>